<comment type="caution">
    <text evidence="2">The sequence shown here is derived from an EMBL/GenBank/DDBJ whole genome shotgun (WGS) entry which is preliminary data.</text>
</comment>
<evidence type="ECO:0000313" key="3">
    <source>
        <dbReference type="Proteomes" id="UP001066276"/>
    </source>
</evidence>
<protein>
    <submittedName>
        <fullName evidence="2">Uncharacterized protein</fullName>
    </submittedName>
</protein>
<dbReference type="EMBL" id="JANPWB010000005">
    <property type="protein sequence ID" value="KAJ1190261.1"/>
    <property type="molecule type" value="Genomic_DNA"/>
</dbReference>
<dbReference type="Proteomes" id="UP001066276">
    <property type="component" value="Chromosome 3_1"/>
</dbReference>
<accession>A0AAV7UNM3</accession>
<organism evidence="2 3">
    <name type="scientific">Pleurodeles waltl</name>
    <name type="common">Iberian ribbed newt</name>
    <dbReference type="NCBI Taxonomy" id="8319"/>
    <lineage>
        <taxon>Eukaryota</taxon>
        <taxon>Metazoa</taxon>
        <taxon>Chordata</taxon>
        <taxon>Craniata</taxon>
        <taxon>Vertebrata</taxon>
        <taxon>Euteleostomi</taxon>
        <taxon>Amphibia</taxon>
        <taxon>Batrachia</taxon>
        <taxon>Caudata</taxon>
        <taxon>Salamandroidea</taxon>
        <taxon>Salamandridae</taxon>
        <taxon>Pleurodelinae</taxon>
        <taxon>Pleurodeles</taxon>
    </lineage>
</organism>
<feature type="compositionally biased region" description="Low complexity" evidence="1">
    <location>
        <begin position="266"/>
        <end position="287"/>
    </location>
</feature>
<gene>
    <name evidence="2" type="ORF">NDU88_006999</name>
</gene>
<evidence type="ECO:0000313" key="2">
    <source>
        <dbReference type="EMBL" id="KAJ1190261.1"/>
    </source>
</evidence>
<dbReference type="AlphaFoldDB" id="A0AAV7UNM3"/>
<feature type="compositionally biased region" description="Polar residues" evidence="1">
    <location>
        <begin position="136"/>
        <end position="145"/>
    </location>
</feature>
<name>A0AAV7UNM3_PLEWA</name>
<keyword evidence="3" id="KW-1185">Reference proteome</keyword>
<proteinExistence type="predicted"/>
<evidence type="ECO:0000256" key="1">
    <source>
        <dbReference type="SAM" id="MobiDB-lite"/>
    </source>
</evidence>
<feature type="region of interest" description="Disordered" evidence="1">
    <location>
        <begin position="252"/>
        <end position="304"/>
    </location>
</feature>
<reference evidence="2" key="1">
    <citation type="journal article" date="2022" name="bioRxiv">
        <title>Sequencing and chromosome-scale assembly of the giantPleurodeles waltlgenome.</title>
        <authorList>
            <person name="Brown T."/>
            <person name="Elewa A."/>
            <person name="Iarovenko S."/>
            <person name="Subramanian E."/>
            <person name="Araus A.J."/>
            <person name="Petzold A."/>
            <person name="Susuki M."/>
            <person name="Suzuki K.-i.T."/>
            <person name="Hayashi T."/>
            <person name="Toyoda A."/>
            <person name="Oliveira C."/>
            <person name="Osipova E."/>
            <person name="Leigh N.D."/>
            <person name="Simon A."/>
            <person name="Yun M.H."/>
        </authorList>
    </citation>
    <scope>NUCLEOTIDE SEQUENCE</scope>
    <source>
        <strain evidence="2">20211129_DDA</strain>
        <tissue evidence="2">Liver</tissue>
    </source>
</reference>
<feature type="region of interest" description="Disordered" evidence="1">
    <location>
        <begin position="136"/>
        <end position="172"/>
    </location>
</feature>
<sequence>MSAPSEAVTTNRLSSTIRHCFKVLSICRTLVVVVLYDTALCHRTRHPCSVPSIQGLDLVQNVLLCAQFRGPPSFTDGLVLTHRRGPGQAANGHLRVPNFPLNVLSPGSLLSCGPLASRGGVGPAQFSLCVAASSRPQRPTLSSPAEASGLPSERALPRAGPRHPPSCAPRDPALDHQKAAGCYFRGDGVPPWLCGHPTAGRARVQAPPPLAAPLIHALPRCRSPWADRCAHLDSLLEARNLFRCAGQDRHPSAGPAPILPQHPQVRTAGRPRPRVAAAAAAHQPSRAKGSTPASPAGPDTPEALWESEPHLTAVSDLCGPVRRICSPQARLGQASSHAGSTPGAVKGASEFPSASWPLHTGAPIFLYTACFTGSQGELIQTGFC</sequence>